<keyword evidence="2 4" id="KW-0808">Transferase</keyword>
<dbReference type="Pfam" id="PF02515">
    <property type="entry name" value="CoA_transf_3"/>
    <property type="match status" value="1"/>
</dbReference>
<dbReference type="Proteomes" id="UP000245771">
    <property type="component" value="Unassembled WGS sequence"/>
</dbReference>
<dbReference type="GO" id="GO:0008410">
    <property type="term" value="F:CoA-transferase activity"/>
    <property type="evidence" value="ECO:0007669"/>
    <property type="project" value="TreeGrafter"/>
</dbReference>
<dbReference type="InterPro" id="IPR003673">
    <property type="entry name" value="CoA-Trfase_fam_III"/>
</dbReference>
<accession>A0A316VHN7</accession>
<sequence>MTSKLLGSRIAMQSRAGVPTRRPFSTSTSKLNNEIPLPLAGLRVLELGQLIAGPFCGQLLSHFGADVIKVEPPQGGDPLRKWRELDENDGISPWWRSLNRNKRSIGIDLRNEKGQKMAKQLALQSDVVIENFKPGVLEKFGMAPEGMYKLKPDLIFTRISGWGQNGPMSKEGGFAAVAEAFAGFRYVNGWPDERGQLAGAPVRPNISLGDSLAGTSAALGTLLALIARGKMDSKSVTRTGQTVDVAIYESVMNMMEGIVPNYDRTGLIRGPSGSGVTGIVPTAAFPCKEANSFVIIGGNNDSLYVRLMEQIGRSDLTGDAYKTNADRVHKQAEIEQAITEWTSKRSVDEVLEAMQKARVPCGPINSVKEIVENEHIQARGMIEDVPVHSPATNKSWSIKMPGLSPVLEYGPKKTRWAGPDLGQHTDEILKELGIQGEEIASMRKDGVIV</sequence>
<dbReference type="InterPro" id="IPR023606">
    <property type="entry name" value="CoA-Trfase_III_dom_1_sf"/>
</dbReference>
<dbReference type="AlphaFoldDB" id="A0A316VHN7"/>
<dbReference type="OrthoDB" id="5863171at2759"/>
<comment type="similarity">
    <text evidence="1">Belongs to the CoA-transferase III family.</text>
</comment>
<dbReference type="InParanoid" id="A0A316VHN7"/>
<dbReference type="PANTHER" id="PTHR48207">
    <property type="entry name" value="SUCCINATE--HYDROXYMETHYLGLUTARATE COA-TRANSFERASE"/>
    <property type="match status" value="1"/>
</dbReference>
<protein>
    <submittedName>
        <fullName evidence="4">CoA-transferase family III</fullName>
    </submittedName>
</protein>
<dbReference type="Gene3D" id="3.30.1540.10">
    <property type="entry name" value="formyl-coa transferase, domain 3"/>
    <property type="match status" value="1"/>
</dbReference>
<evidence type="ECO:0000313" key="5">
    <source>
        <dbReference type="Proteomes" id="UP000245771"/>
    </source>
</evidence>
<organism evidence="4 5">
    <name type="scientific">Meira miltonrushii</name>
    <dbReference type="NCBI Taxonomy" id="1280837"/>
    <lineage>
        <taxon>Eukaryota</taxon>
        <taxon>Fungi</taxon>
        <taxon>Dikarya</taxon>
        <taxon>Basidiomycota</taxon>
        <taxon>Ustilaginomycotina</taxon>
        <taxon>Exobasidiomycetes</taxon>
        <taxon>Exobasidiales</taxon>
        <taxon>Brachybasidiaceae</taxon>
        <taxon>Meira</taxon>
    </lineage>
</organism>
<evidence type="ECO:0000313" key="4">
    <source>
        <dbReference type="EMBL" id="PWN37040.1"/>
    </source>
</evidence>
<dbReference type="SUPFAM" id="SSF89796">
    <property type="entry name" value="CoA-transferase family III (CaiB/BaiF)"/>
    <property type="match status" value="1"/>
</dbReference>
<dbReference type="Gene3D" id="3.40.50.10540">
    <property type="entry name" value="Crotonobetainyl-coa:carnitine coa-transferase, domain 1"/>
    <property type="match status" value="1"/>
</dbReference>
<evidence type="ECO:0000256" key="1">
    <source>
        <dbReference type="ARBA" id="ARBA00008383"/>
    </source>
</evidence>
<dbReference type="PANTHER" id="PTHR48207:SF3">
    <property type="entry name" value="SUCCINATE--HYDROXYMETHYLGLUTARATE COA-TRANSFERASE"/>
    <property type="match status" value="1"/>
</dbReference>
<evidence type="ECO:0000256" key="2">
    <source>
        <dbReference type="ARBA" id="ARBA00022679"/>
    </source>
</evidence>
<name>A0A316VHN7_9BASI</name>
<dbReference type="InterPro" id="IPR044855">
    <property type="entry name" value="CoA-Trfase_III_dom3_sf"/>
</dbReference>
<dbReference type="STRING" id="1280837.A0A316VHN7"/>
<dbReference type="GeneID" id="37019913"/>
<gene>
    <name evidence="4" type="ORF">FA14DRAFT_159265</name>
</gene>
<evidence type="ECO:0000256" key="3">
    <source>
        <dbReference type="SAM" id="MobiDB-lite"/>
    </source>
</evidence>
<feature type="region of interest" description="Disordered" evidence="3">
    <location>
        <begin position="1"/>
        <end position="29"/>
    </location>
</feature>
<proteinExistence type="inferred from homology"/>
<dbReference type="InterPro" id="IPR050483">
    <property type="entry name" value="CoA-transferase_III_domain"/>
</dbReference>
<dbReference type="EMBL" id="KZ819602">
    <property type="protein sequence ID" value="PWN37040.1"/>
    <property type="molecule type" value="Genomic_DNA"/>
</dbReference>
<reference evidence="4 5" key="1">
    <citation type="journal article" date="2018" name="Mol. Biol. Evol.">
        <title>Broad Genomic Sampling Reveals a Smut Pathogenic Ancestry of the Fungal Clade Ustilaginomycotina.</title>
        <authorList>
            <person name="Kijpornyongpan T."/>
            <person name="Mondo S.J."/>
            <person name="Barry K."/>
            <person name="Sandor L."/>
            <person name="Lee J."/>
            <person name="Lipzen A."/>
            <person name="Pangilinan J."/>
            <person name="LaButti K."/>
            <person name="Hainaut M."/>
            <person name="Henrissat B."/>
            <person name="Grigoriev I.V."/>
            <person name="Spatafora J.W."/>
            <person name="Aime M.C."/>
        </authorList>
    </citation>
    <scope>NUCLEOTIDE SEQUENCE [LARGE SCALE GENOMIC DNA]</scope>
    <source>
        <strain evidence="4 5">MCA 3882</strain>
    </source>
</reference>
<dbReference type="RefSeq" id="XP_025357342.1">
    <property type="nucleotide sequence ID" value="XM_025498132.1"/>
</dbReference>
<keyword evidence="5" id="KW-1185">Reference proteome</keyword>